<dbReference type="AlphaFoldDB" id="A0A3P6RGI5"/>
<keyword evidence="1" id="KW-1133">Transmembrane helix</keyword>
<reference evidence="2 3" key="1">
    <citation type="submission" date="2018-11" db="EMBL/GenBank/DDBJ databases">
        <authorList>
            <consortium name="Pathogen Informatics"/>
        </authorList>
    </citation>
    <scope>NUCLEOTIDE SEQUENCE [LARGE SCALE GENOMIC DNA]</scope>
</reference>
<sequence length="132" mass="14955">MVPESIYPYPEFPKYCSSGTYTLCGKYLFNIFGISVIVQVMMFLVNCLQSLVKVGFLIQPTIGLKLPEDVLFTGIFAEIAGIRRTHIGGMSFIDAPDYICRNGLRTYSLHMNRVRNPSNYFKRLTAMEGHPC</sequence>
<evidence type="ECO:0000256" key="1">
    <source>
        <dbReference type="SAM" id="Phobius"/>
    </source>
</evidence>
<keyword evidence="1" id="KW-0472">Membrane</keyword>
<protein>
    <submittedName>
        <fullName evidence="2">Uncharacterized protein</fullName>
    </submittedName>
</protein>
<dbReference type="OrthoDB" id="5512589at2759"/>
<keyword evidence="1" id="KW-0812">Transmembrane</keyword>
<organism evidence="2 3">
    <name type="scientific">Cylicostephanus goldi</name>
    <name type="common">Nematode worm</name>
    <dbReference type="NCBI Taxonomy" id="71465"/>
    <lineage>
        <taxon>Eukaryota</taxon>
        <taxon>Metazoa</taxon>
        <taxon>Ecdysozoa</taxon>
        <taxon>Nematoda</taxon>
        <taxon>Chromadorea</taxon>
        <taxon>Rhabditida</taxon>
        <taxon>Rhabditina</taxon>
        <taxon>Rhabditomorpha</taxon>
        <taxon>Strongyloidea</taxon>
        <taxon>Strongylidae</taxon>
        <taxon>Cylicostephanus</taxon>
    </lineage>
</organism>
<gene>
    <name evidence="2" type="ORF">CGOC_LOCUS3196</name>
</gene>
<evidence type="ECO:0000313" key="3">
    <source>
        <dbReference type="Proteomes" id="UP000271889"/>
    </source>
</evidence>
<evidence type="ECO:0000313" key="2">
    <source>
        <dbReference type="EMBL" id="VDK55073.1"/>
    </source>
</evidence>
<feature type="transmembrane region" description="Helical" evidence="1">
    <location>
        <begin position="27"/>
        <end position="48"/>
    </location>
</feature>
<dbReference type="EMBL" id="UYRV01007902">
    <property type="protein sequence ID" value="VDK55073.1"/>
    <property type="molecule type" value="Genomic_DNA"/>
</dbReference>
<accession>A0A3P6RGI5</accession>
<keyword evidence="3" id="KW-1185">Reference proteome</keyword>
<name>A0A3P6RGI5_CYLGO</name>
<dbReference type="Proteomes" id="UP000271889">
    <property type="component" value="Unassembled WGS sequence"/>
</dbReference>
<proteinExistence type="predicted"/>